<dbReference type="GO" id="GO:0098574">
    <property type="term" value="C:cytoplasmic side of lysosomal membrane"/>
    <property type="evidence" value="ECO:0007669"/>
    <property type="project" value="TreeGrafter"/>
</dbReference>
<keyword evidence="5" id="KW-0479">Metal-binding</keyword>
<evidence type="ECO:0000256" key="1">
    <source>
        <dbReference type="ARBA" id="ARBA00004125"/>
    </source>
</evidence>
<dbReference type="GO" id="GO:0005634">
    <property type="term" value="C:nucleus"/>
    <property type="evidence" value="ECO:0007669"/>
    <property type="project" value="TreeGrafter"/>
</dbReference>
<sequence>MTDLAVFELSTTVTVLSWLTHARRLPEAEKETEWTQPPPPAKHRVETNKITRSVVSVQPQTTPRTKFVSYEVELYRSPALTRCPSCQTRVTSQVNYKVGTHAWLMCLVFVLLVFGCCLIPFFVDHFKDAYHSCPLCHRVLHVHRRRCCERE</sequence>
<comment type="similarity">
    <text evidence="4">Belongs to the CDIP1/LITAF family.</text>
</comment>
<evidence type="ECO:0000256" key="8">
    <source>
        <dbReference type="SAM" id="Phobius"/>
    </source>
</evidence>
<dbReference type="GO" id="GO:0098560">
    <property type="term" value="C:cytoplasmic side of late endosome membrane"/>
    <property type="evidence" value="ECO:0007669"/>
    <property type="project" value="TreeGrafter"/>
</dbReference>
<dbReference type="PROSITE" id="PS51837">
    <property type="entry name" value="LITAF"/>
    <property type="match status" value="1"/>
</dbReference>
<dbReference type="Proteomes" id="UP000265120">
    <property type="component" value="Chromosome 9"/>
</dbReference>
<evidence type="ECO:0000256" key="6">
    <source>
        <dbReference type="ARBA" id="ARBA00022833"/>
    </source>
</evidence>
<proteinExistence type="inferred from homology"/>
<keyword evidence="11" id="KW-1185">Reference proteome</keyword>
<keyword evidence="6" id="KW-0862">Zinc</keyword>
<dbReference type="Pfam" id="PF10601">
    <property type="entry name" value="zf-LITAF-like"/>
    <property type="match status" value="1"/>
</dbReference>
<comment type="subcellular location">
    <subcellularLocation>
        <location evidence="1">Endosome membrane</location>
        <topology evidence="1">Peripheral membrane protein</topology>
        <orientation evidence="1">Cytoplasmic side</orientation>
    </subcellularLocation>
    <subcellularLocation>
        <location evidence="2">Late endosome membrane</location>
    </subcellularLocation>
    <subcellularLocation>
        <location evidence="3">Lysosome membrane</location>
        <topology evidence="3">Peripheral membrane protein</topology>
        <orientation evidence="3">Cytoplasmic side</orientation>
    </subcellularLocation>
</comment>
<evidence type="ECO:0000256" key="4">
    <source>
        <dbReference type="ARBA" id="ARBA00005975"/>
    </source>
</evidence>
<dbReference type="PANTHER" id="PTHR23292:SF28">
    <property type="entry name" value="LIPOPOLYSACCHARIDE-INDUCED TUMOR NECROSIS FACTOR-ALPHA FACTOR-LIKE"/>
    <property type="match status" value="1"/>
</dbReference>
<dbReference type="PANTHER" id="PTHR23292">
    <property type="entry name" value="LIPOPOLYSACCHARIDE-INDUCED TUMOR NECROSIS FACTOR-ALPHA FACTOR"/>
    <property type="match status" value="1"/>
</dbReference>
<evidence type="ECO:0000259" key="9">
    <source>
        <dbReference type="PROSITE" id="PS51837"/>
    </source>
</evidence>
<dbReference type="SMART" id="SM00714">
    <property type="entry name" value="LITAF"/>
    <property type="match status" value="1"/>
</dbReference>
<evidence type="ECO:0000256" key="7">
    <source>
        <dbReference type="ARBA" id="ARBA00023136"/>
    </source>
</evidence>
<protein>
    <recommendedName>
        <fullName evidence="9">LITAF domain-containing protein</fullName>
    </recommendedName>
</protein>
<accession>A0A3P8URZ5</accession>
<dbReference type="Ensembl" id="ENSCSET00000003521.1">
    <property type="protein sequence ID" value="ENSCSEP00000003476.1"/>
    <property type="gene ID" value="ENSCSEG00000002276.1"/>
</dbReference>
<dbReference type="AlphaFoldDB" id="A0A3P8URZ5"/>
<feature type="domain" description="LITAF" evidence="9">
    <location>
        <begin position="63"/>
        <end position="145"/>
    </location>
</feature>
<organism evidence="10 11">
    <name type="scientific">Cynoglossus semilaevis</name>
    <name type="common">Tongue sole</name>
    <dbReference type="NCBI Taxonomy" id="244447"/>
    <lineage>
        <taxon>Eukaryota</taxon>
        <taxon>Metazoa</taxon>
        <taxon>Chordata</taxon>
        <taxon>Craniata</taxon>
        <taxon>Vertebrata</taxon>
        <taxon>Euteleostomi</taxon>
        <taxon>Actinopterygii</taxon>
        <taxon>Neopterygii</taxon>
        <taxon>Teleostei</taxon>
        <taxon>Neoteleostei</taxon>
        <taxon>Acanthomorphata</taxon>
        <taxon>Carangaria</taxon>
        <taxon>Pleuronectiformes</taxon>
        <taxon>Pleuronectoidei</taxon>
        <taxon>Cynoglossidae</taxon>
        <taxon>Cynoglossinae</taxon>
        <taxon>Cynoglossus</taxon>
    </lineage>
</organism>
<evidence type="ECO:0000256" key="5">
    <source>
        <dbReference type="ARBA" id="ARBA00022723"/>
    </source>
</evidence>
<dbReference type="InterPro" id="IPR006629">
    <property type="entry name" value="LITAF"/>
</dbReference>
<name>A0A3P8URZ5_CYNSE</name>
<evidence type="ECO:0000313" key="10">
    <source>
        <dbReference type="Ensembl" id="ENSCSEP00000003476.1"/>
    </source>
</evidence>
<evidence type="ECO:0000313" key="11">
    <source>
        <dbReference type="Proteomes" id="UP000265120"/>
    </source>
</evidence>
<dbReference type="GeneTree" id="ENSGT00940000155366"/>
<keyword evidence="8" id="KW-1133">Transmembrane helix</keyword>
<dbReference type="GO" id="GO:0008270">
    <property type="term" value="F:zinc ion binding"/>
    <property type="evidence" value="ECO:0007669"/>
    <property type="project" value="TreeGrafter"/>
</dbReference>
<dbReference type="STRING" id="244447.ENSCSEP00000003476"/>
<dbReference type="InterPro" id="IPR037519">
    <property type="entry name" value="LITAF_fam"/>
</dbReference>
<evidence type="ECO:0000256" key="3">
    <source>
        <dbReference type="ARBA" id="ARBA00004630"/>
    </source>
</evidence>
<evidence type="ECO:0000256" key="2">
    <source>
        <dbReference type="ARBA" id="ARBA00004414"/>
    </source>
</evidence>
<dbReference type="OMA" id="RRRCCER"/>
<keyword evidence="8" id="KW-0812">Transmembrane</keyword>
<reference evidence="10" key="3">
    <citation type="submission" date="2025-09" db="UniProtKB">
        <authorList>
            <consortium name="Ensembl"/>
        </authorList>
    </citation>
    <scope>IDENTIFICATION</scope>
</reference>
<dbReference type="InParanoid" id="A0A3P8URZ5"/>
<feature type="transmembrane region" description="Helical" evidence="8">
    <location>
        <begin position="102"/>
        <end position="123"/>
    </location>
</feature>
<keyword evidence="7 8" id="KW-0472">Membrane</keyword>
<reference evidence="10" key="2">
    <citation type="submission" date="2025-08" db="UniProtKB">
        <authorList>
            <consortium name="Ensembl"/>
        </authorList>
    </citation>
    <scope>IDENTIFICATION</scope>
</reference>
<reference evidence="10 11" key="1">
    <citation type="journal article" date="2014" name="Nat. Genet.">
        <title>Whole-genome sequence of a flatfish provides insights into ZW sex chromosome evolution and adaptation to a benthic lifestyle.</title>
        <authorList>
            <person name="Chen S."/>
            <person name="Zhang G."/>
            <person name="Shao C."/>
            <person name="Huang Q."/>
            <person name="Liu G."/>
            <person name="Zhang P."/>
            <person name="Song W."/>
            <person name="An N."/>
            <person name="Chalopin D."/>
            <person name="Volff J.N."/>
            <person name="Hong Y."/>
            <person name="Li Q."/>
            <person name="Sha Z."/>
            <person name="Zhou H."/>
            <person name="Xie M."/>
            <person name="Yu Q."/>
            <person name="Liu Y."/>
            <person name="Xiang H."/>
            <person name="Wang N."/>
            <person name="Wu K."/>
            <person name="Yang C."/>
            <person name="Zhou Q."/>
            <person name="Liao X."/>
            <person name="Yang L."/>
            <person name="Hu Q."/>
            <person name="Zhang J."/>
            <person name="Meng L."/>
            <person name="Jin L."/>
            <person name="Tian Y."/>
            <person name="Lian J."/>
            <person name="Yang J."/>
            <person name="Miao G."/>
            <person name="Liu S."/>
            <person name="Liang Z."/>
            <person name="Yan F."/>
            <person name="Li Y."/>
            <person name="Sun B."/>
            <person name="Zhang H."/>
            <person name="Zhang J."/>
            <person name="Zhu Y."/>
            <person name="Du M."/>
            <person name="Zhao Y."/>
            <person name="Schartl M."/>
            <person name="Tang Q."/>
            <person name="Wang J."/>
        </authorList>
    </citation>
    <scope>NUCLEOTIDE SEQUENCE</scope>
</reference>